<dbReference type="AlphaFoldDB" id="A0A2T4YMK7"/>
<proteinExistence type="predicted"/>
<dbReference type="RefSeq" id="WP_167396766.1">
    <property type="nucleotide sequence ID" value="NZ_PZZN01000003.1"/>
</dbReference>
<feature type="domain" description="EF-hand" evidence="3">
    <location>
        <begin position="71"/>
        <end position="97"/>
    </location>
</feature>
<protein>
    <submittedName>
        <fullName evidence="4">EF hand domain-containing protein</fullName>
    </submittedName>
</protein>
<dbReference type="EMBL" id="PZZN01000003">
    <property type="protein sequence ID" value="PTM44646.1"/>
    <property type="molecule type" value="Genomic_DNA"/>
</dbReference>
<evidence type="ECO:0000256" key="1">
    <source>
        <dbReference type="SAM" id="MobiDB-lite"/>
    </source>
</evidence>
<evidence type="ECO:0000259" key="3">
    <source>
        <dbReference type="PROSITE" id="PS50222"/>
    </source>
</evidence>
<dbReference type="SUPFAM" id="SSF47473">
    <property type="entry name" value="EF-hand"/>
    <property type="match status" value="1"/>
</dbReference>
<name>A0A2T4YMK7_9SPHN</name>
<accession>A0A2T4YMK7</accession>
<dbReference type="Pfam" id="PF13202">
    <property type="entry name" value="EF-hand_5"/>
    <property type="match status" value="2"/>
</dbReference>
<evidence type="ECO:0000313" key="5">
    <source>
        <dbReference type="Proteomes" id="UP000240996"/>
    </source>
</evidence>
<feature type="compositionally biased region" description="Low complexity" evidence="1">
    <location>
        <begin position="134"/>
        <end position="154"/>
    </location>
</feature>
<comment type="caution">
    <text evidence="4">The sequence shown here is derived from an EMBL/GenBank/DDBJ whole genome shotgun (WGS) entry which is preliminary data.</text>
</comment>
<keyword evidence="2" id="KW-0732">Signal</keyword>
<dbReference type="PROSITE" id="PS50222">
    <property type="entry name" value="EF_HAND_2"/>
    <property type="match status" value="1"/>
</dbReference>
<dbReference type="InterPro" id="IPR018247">
    <property type="entry name" value="EF_Hand_1_Ca_BS"/>
</dbReference>
<dbReference type="InterPro" id="IPR002048">
    <property type="entry name" value="EF_hand_dom"/>
</dbReference>
<dbReference type="Proteomes" id="UP000240996">
    <property type="component" value="Unassembled WGS sequence"/>
</dbReference>
<evidence type="ECO:0000313" key="4">
    <source>
        <dbReference type="EMBL" id="PTM44646.1"/>
    </source>
</evidence>
<dbReference type="GO" id="GO:0005509">
    <property type="term" value="F:calcium ion binding"/>
    <property type="evidence" value="ECO:0007669"/>
    <property type="project" value="InterPro"/>
</dbReference>
<dbReference type="PROSITE" id="PS00018">
    <property type="entry name" value="EF_HAND_1"/>
    <property type="match status" value="1"/>
</dbReference>
<gene>
    <name evidence="4" type="ORF">C8J24_2853</name>
</gene>
<feature type="signal peptide" evidence="2">
    <location>
        <begin position="1"/>
        <end position="24"/>
    </location>
</feature>
<feature type="region of interest" description="Disordered" evidence="1">
    <location>
        <begin position="125"/>
        <end position="154"/>
    </location>
</feature>
<feature type="chain" id="PRO_5015704070" evidence="2">
    <location>
        <begin position="25"/>
        <end position="238"/>
    </location>
</feature>
<feature type="region of interest" description="Disordered" evidence="1">
    <location>
        <begin position="22"/>
        <end position="57"/>
    </location>
</feature>
<dbReference type="Gene3D" id="1.10.238.10">
    <property type="entry name" value="EF-hand"/>
    <property type="match status" value="1"/>
</dbReference>
<dbReference type="InterPro" id="IPR011992">
    <property type="entry name" value="EF-hand-dom_pair"/>
</dbReference>
<sequence length="238" mass="25316">MSMRAWTVIAGGMLAALAPAPDVAAAAQSSTEPARSPRPRPQQGRGQLFISPMGEPFRSTQKAGAAQALWFQGADRDGDGRITRAEFQADATRVFAHFDRGRDGEIDPEDIAWYENILVPEIRVRGGGRGGSAGRPDTGSGKRGSAASRRTSTADATLRIGAGRFGLFDLPEPVTSADLNFNRGVDRAEFAKAAADRFAALDRNGDGAIRRREVPRAGGDTWRNGDDQLGTAPLTPAR</sequence>
<organism evidence="4 5">
    <name type="scientific">Sphingomonas aerolata</name>
    <dbReference type="NCBI Taxonomy" id="185951"/>
    <lineage>
        <taxon>Bacteria</taxon>
        <taxon>Pseudomonadati</taxon>
        <taxon>Pseudomonadota</taxon>
        <taxon>Alphaproteobacteria</taxon>
        <taxon>Sphingomonadales</taxon>
        <taxon>Sphingomonadaceae</taxon>
        <taxon>Sphingomonas</taxon>
    </lineage>
</organism>
<reference evidence="4 5" key="1">
    <citation type="submission" date="2018-04" db="EMBL/GenBank/DDBJ databases">
        <title>Genomic Encyclopedia of Type Strains, Phase III (KMG-III): the genomes of soil and plant-associated and newly described type strains.</title>
        <authorList>
            <person name="Whitman W."/>
        </authorList>
    </citation>
    <scope>NUCLEOTIDE SEQUENCE [LARGE SCALE GENOMIC DNA]</scope>
    <source>
        <strain evidence="4 5">NW12</strain>
    </source>
</reference>
<keyword evidence="5" id="KW-1185">Reference proteome</keyword>
<evidence type="ECO:0000256" key="2">
    <source>
        <dbReference type="SAM" id="SignalP"/>
    </source>
</evidence>
<feature type="region of interest" description="Disordered" evidence="1">
    <location>
        <begin position="210"/>
        <end position="238"/>
    </location>
</feature>